<dbReference type="EMBL" id="QGTS01000009">
    <property type="protein sequence ID" value="PWW07078.1"/>
    <property type="molecule type" value="Genomic_DNA"/>
</dbReference>
<dbReference type="Proteomes" id="UP000246744">
    <property type="component" value="Unassembled WGS sequence"/>
</dbReference>
<evidence type="ECO:0008006" key="3">
    <source>
        <dbReference type="Google" id="ProtNLM"/>
    </source>
</evidence>
<dbReference type="AlphaFoldDB" id="A0A317PWM5"/>
<gene>
    <name evidence="1" type="ORF">DES37_109198</name>
</gene>
<reference evidence="1 2" key="1">
    <citation type="submission" date="2018-05" db="EMBL/GenBank/DDBJ databases">
        <title>Genomic Encyclopedia of Type Strains, Phase IV (KMG-IV): sequencing the most valuable type-strain genomes for metagenomic binning, comparative biology and taxonomic classification.</title>
        <authorList>
            <person name="Goeker M."/>
        </authorList>
    </citation>
    <scope>NUCLEOTIDE SEQUENCE [LARGE SCALE GENOMIC DNA]</scope>
    <source>
        <strain evidence="1 2">DSM 19579</strain>
    </source>
</reference>
<evidence type="ECO:0000313" key="1">
    <source>
        <dbReference type="EMBL" id="PWW07078.1"/>
    </source>
</evidence>
<accession>A0A317PWM5</accession>
<proteinExistence type="predicted"/>
<sequence>MYELKDHELTLVAGAGFSSAIYSGLLAGVASTGGGAIIGGVHGGDGGGLLGIGSIGQCVGMCAGGAIGLVTGSIYGFAYGWDHSDEVENISVNFYKNVISGSFYPGTSTNNTVHL</sequence>
<dbReference type="RefSeq" id="WP_245930104.1">
    <property type="nucleotide sequence ID" value="NZ_QGTS01000009.1"/>
</dbReference>
<protein>
    <recommendedName>
        <fullName evidence="3">Colicin V synthesis protein</fullName>
    </recommendedName>
</protein>
<comment type="caution">
    <text evidence="1">The sequence shown here is derived from an EMBL/GenBank/DDBJ whole genome shotgun (WGS) entry which is preliminary data.</text>
</comment>
<name>A0A317PWM5_9ENTR</name>
<organism evidence="1 2">
    <name type="scientific">Mangrovibacter plantisponsor</name>
    <dbReference type="NCBI Taxonomy" id="451513"/>
    <lineage>
        <taxon>Bacteria</taxon>
        <taxon>Pseudomonadati</taxon>
        <taxon>Pseudomonadota</taxon>
        <taxon>Gammaproteobacteria</taxon>
        <taxon>Enterobacterales</taxon>
        <taxon>Enterobacteriaceae</taxon>
        <taxon>Mangrovibacter</taxon>
    </lineage>
</organism>
<keyword evidence="2" id="KW-1185">Reference proteome</keyword>
<evidence type="ECO:0000313" key="2">
    <source>
        <dbReference type="Proteomes" id="UP000246744"/>
    </source>
</evidence>